<dbReference type="SUPFAM" id="SSF88946">
    <property type="entry name" value="Sigma2 domain of RNA polymerase sigma factors"/>
    <property type="match status" value="1"/>
</dbReference>
<feature type="domain" description="RNA polymerase sigma factor 70 region 4 type 2" evidence="6">
    <location>
        <begin position="120"/>
        <end position="170"/>
    </location>
</feature>
<dbReference type="GO" id="GO:0006352">
    <property type="term" value="P:DNA-templated transcription initiation"/>
    <property type="evidence" value="ECO:0007669"/>
    <property type="project" value="InterPro"/>
</dbReference>
<dbReference type="NCBIfam" id="TIGR02937">
    <property type="entry name" value="sigma70-ECF"/>
    <property type="match status" value="1"/>
</dbReference>
<dbReference type="Pfam" id="PF08281">
    <property type="entry name" value="Sigma70_r4_2"/>
    <property type="match status" value="1"/>
</dbReference>
<dbReference type="Pfam" id="PF04542">
    <property type="entry name" value="Sigma70_r2"/>
    <property type="match status" value="1"/>
</dbReference>
<comment type="similarity">
    <text evidence="1">Belongs to the sigma-70 factor family. ECF subfamily.</text>
</comment>
<evidence type="ECO:0000313" key="8">
    <source>
        <dbReference type="Proteomes" id="UP000638648"/>
    </source>
</evidence>
<dbReference type="InterPro" id="IPR036388">
    <property type="entry name" value="WH-like_DNA-bd_sf"/>
</dbReference>
<dbReference type="Proteomes" id="UP000638648">
    <property type="component" value="Unassembled WGS sequence"/>
</dbReference>
<dbReference type="Gene3D" id="1.10.1740.10">
    <property type="match status" value="1"/>
</dbReference>
<name>A0A927R8T3_9ACTN</name>
<dbReference type="InterPro" id="IPR013325">
    <property type="entry name" value="RNA_pol_sigma_r2"/>
</dbReference>
<evidence type="ECO:0000256" key="1">
    <source>
        <dbReference type="ARBA" id="ARBA00010641"/>
    </source>
</evidence>
<dbReference type="SUPFAM" id="SSF88659">
    <property type="entry name" value="Sigma3 and sigma4 domains of RNA polymerase sigma factors"/>
    <property type="match status" value="1"/>
</dbReference>
<dbReference type="InterPro" id="IPR013249">
    <property type="entry name" value="RNA_pol_sigma70_r4_t2"/>
</dbReference>
<dbReference type="InterPro" id="IPR014284">
    <property type="entry name" value="RNA_pol_sigma-70_dom"/>
</dbReference>
<dbReference type="RefSeq" id="WP_202896300.1">
    <property type="nucleotide sequence ID" value="NZ_BAABJL010000060.1"/>
</dbReference>
<dbReference type="AlphaFoldDB" id="A0A927R8T3"/>
<dbReference type="GO" id="GO:0016987">
    <property type="term" value="F:sigma factor activity"/>
    <property type="evidence" value="ECO:0007669"/>
    <property type="project" value="UniProtKB-KW"/>
</dbReference>
<dbReference type="EMBL" id="JADBEM010000001">
    <property type="protein sequence ID" value="MBE1605749.1"/>
    <property type="molecule type" value="Genomic_DNA"/>
</dbReference>
<feature type="domain" description="RNA polymerase sigma-70 region 2" evidence="5">
    <location>
        <begin position="30"/>
        <end position="90"/>
    </location>
</feature>
<dbReference type="InterPro" id="IPR039425">
    <property type="entry name" value="RNA_pol_sigma-70-like"/>
</dbReference>
<dbReference type="GO" id="GO:0003677">
    <property type="term" value="F:DNA binding"/>
    <property type="evidence" value="ECO:0007669"/>
    <property type="project" value="InterPro"/>
</dbReference>
<gene>
    <name evidence="7" type="ORF">HEB94_002597</name>
</gene>
<keyword evidence="2" id="KW-0805">Transcription regulation</keyword>
<evidence type="ECO:0000256" key="3">
    <source>
        <dbReference type="ARBA" id="ARBA00023082"/>
    </source>
</evidence>
<evidence type="ECO:0000259" key="6">
    <source>
        <dbReference type="Pfam" id="PF08281"/>
    </source>
</evidence>
<accession>A0A927R8T3</accession>
<dbReference type="PANTHER" id="PTHR43133:SF25">
    <property type="entry name" value="RNA POLYMERASE SIGMA FACTOR RFAY-RELATED"/>
    <property type="match status" value="1"/>
</dbReference>
<evidence type="ECO:0000313" key="7">
    <source>
        <dbReference type="EMBL" id="MBE1605749.1"/>
    </source>
</evidence>
<keyword evidence="8" id="KW-1185">Reference proteome</keyword>
<organism evidence="7 8">
    <name type="scientific">Actinopolymorpha pittospori</name>
    <dbReference type="NCBI Taxonomy" id="648752"/>
    <lineage>
        <taxon>Bacteria</taxon>
        <taxon>Bacillati</taxon>
        <taxon>Actinomycetota</taxon>
        <taxon>Actinomycetes</taxon>
        <taxon>Propionibacteriales</taxon>
        <taxon>Actinopolymorphaceae</taxon>
        <taxon>Actinopolymorpha</taxon>
    </lineage>
</organism>
<proteinExistence type="inferred from homology"/>
<evidence type="ECO:0000256" key="4">
    <source>
        <dbReference type="ARBA" id="ARBA00023163"/>
    </source>
</evidence>
<evidence type="ECO:0000256" key="2">
    <source>
        <dbReference type="ARBA" id="ARBA00023015"/>
    </source>
</evidence>
<keyword evidence="4" id="KW-0804">Transcription</keyword>
<comment type="caution">
    <text evidence="7">The sequence shown here is derived from an EMBL/GenBank/DDBJ whole genome shotgun (WGS) entry which is preliminary data.</text>
</comment>
<protein>
    <submittedName>
        <fullName evidence="7">RNA polymerase sigma-70 factor (ECF subfamily)</fullName>
    </submittedName>
</protein>
<keyword evidence="3" id="KW-0731">Sigma factor</keyword>
<dbReference type="CDD" id="cd06171">
    <property type="entry name" value="Sigma70_r4"/>
    <property type="match status" value="1"/>
</dbReference>
<dbReference type="InterPro" id="IPR007627">
    <property type="entry name" value="RNA_pol_sigma70_r2"/>
</dbReference>
<evidence type="ECO:0000259" key="5">
    <source>
        <dbReference type="Pfam" id="PF04542"/>
    </source>
</evidence>
<reference evidence="7" key="1">
    <citation type="submission" date="2020-10" db="EMBL/GenBank/DDBJ databases">
        <title>Sequencing the genomes of 1000 actinobacteria strains.</title>
        <authorList>
            <person name="Klenk H.-P."/>
        </authorList>
    </citation>
    <scope>NUCLEOTIDE SEQUENCE</scope>
    <source>
        <strain evidence="7">DSM 45354</strain>
    </source>
</reference>
<dbReference type="PANTHER" id="PTHR43133">
    <property type="entry name" value="RNA POLYMERASE ECF-TYPE SIGMA FACTO"/>
    <property type="match status" value="1"/>
</dbReference>
<dbReference type="Gene3D" id="1.10.10.10">
    <property type="entry name" value="Winged helix-like DNA-binding domain superfamily/Winged helix DNA-binding domain"/>
    <property type="match status" value="1"/>
</dbReference>
<sequence length="177" mass="19904">MTVGSATERAACVDTAFLVEGVIERETAGLLAYFMRRVSPIEDAADLLAETFLVLWRRADAVPQDHAAARMWTYGVARRVLATHRRASNRRSALADRLRHELAIQPGRIDDDKIGPLDHLHTALTRLPDLDQEIVRLVHWEGLSLVEVAGVLGRRQGTIRSRYHRARKLLKRGLESA</sequence>
<dbReference type="InterPro" id="IPR013324">
    <property type="entry name" value="RNA_pol_sigma_r3/r4-like"/>
</dbReference>